<dbReference type="Gene3D" id="3.10.310.10">
    <property type="entry name" value="Diaminopimelate Epimerase, Chain A, domain 1"/>
    <property type="match status" value="2"/>
</dbReference>
<name>A0ABY6HPA9_9ARCH</name>
<dbReference type="SUPFAM" id="SSF54506">
    <property type="entry name" value="Diaminopimelate epimerase-like"/>
    <property type="match status" value="2"/>
</dbReference>
<comment type="subunit">
    <text evidence="8">Homodimer.</text>
</comment>
<accession>A0ABY6HPA9</accession>
<feature type="binding site" evidence="8">
    <location>
        <position position="16"/>
    </location>
    <ligand>
        <name>substrate</name>
    </ligand>
</feature>
<comment type="pathway">
    <text evidence="1 8">Amino-acid biosynthesis; L-lysine biosynthesis via DAP pathway; DL-2,6-diaminopimelate from LL-2,6-diaminopimelate: step 1/1.</text>
</comment>
<dbReference type="Proteomes" id="UP001208689">
    <property type="component" value="Chromosome"/>
</dbReference>
<sequence length="298" mass="32809">MTSQPIPFIKMHGIGNDYVYINTFDFSVNKIDLPDLAQKISHRHYGIGGDGLVLICPSIKVEIKMRMFNSDGSEAEMCGNAVRCVAGYAFENNLVSQRKFNIETLAGIIGIEMFENTMVRVDMGCPILESINIPVHIDSETVVDHPISTSHFKGRFTAVSMGNPHAVYVVTDVNSLNLELIGPALETHAYFPNRINSEFIEIISPEEINLRVWERGAGETWACGTGAAAAITAGNLLGLLDKKVLIHLKGGDLILETTESLDRVWKTGPYSMVSTGFFYYNSSDLPSQNTQKGEQITC</sequence>
<dbReference type="PANTHER" id="PTHR31689:SF0">
    <property type="entry name" value="DIAMINOPIMELATE EPIMERASE"/>
    <property type="match status" value="1"/>
</dbReference>
<comment type="caution">
    <text evidence="8">Lacks conserved residue(s) required for the propagation of feature annotation.</text>
</comment>
<comment type="similarity">
    <text evidence="2 8">Belongs to the diaminopimelate epimerase family.</text>
</comment>
<reference evidence="10" key="1">
    <citation type="submission" date="2022-09" db="EMBL/GenBank/DDBJ databases">
        <title>Actin cytoskeleton and complex cell architecture in an #Asgard archaeon.</title>
        <authorList>
            <person name="Ponce Toledo R.I."/>
            <person name="Schleper C."/>
            <person name="Rodrigues Oliveira T."/>
            <person name="Wollweber F."/>
            <person name="Xu J."/>
            <person name="Rittmann S."/>
            <person name="Klingl A."/>
            <person name="Pilhofer M."/>
        </authorList>
    </citation>
    <scope>NUCLEOTIDE SEQUENCE</scope>
    <source>
        <strain evidence="10">B-35</strain>
    </source>
</reference>
<evidence type="ECO:0000256" key="8">
    <source>
        <dbReference type="HAMAP-Rule" id="MF_00197"/>
    </source>
</evidence>
<comment type="subcellular location">
    <subcellularLocation>
        <location evidence="8">Cytoplasm</location>
    </subcellularLocation>
</comment>
<dbReference type="PROSITE" id="PS01326">
    <property type="entry name" value="DAP_EPIMERASE"/>
    <property type="match status" value="1"/>
</dbReference>
<dbReference type="EMBL" id="CP104013">
    <property type="protein sequence ID" value="UYP45332.1"/>
    <property type="molecule type" value="Genomic_DNA"/>
</dbReference>
<evidence type="ECO:0000256" key="5">
    <source>
        <dbReference type="ARBA" id="ARBA00023154"/>
    </source>
</evidence>
<dbReference type="GO" id="GO:0008837">
    <property type="term" value="F:diaminopimelate epimerase activity"/>
    <property type="evidence" value="ECO:0007669"/>
    <property type="project" value="UniProtKB-EC"/>
</dbReference>
<feature type="binding site" evidence="8">
    <location>
        <begin position="214"/>
        <end position="215"/>
    </location>
    <ligand>
        <name>substrate</name>
    </ligand>
</feature>
<evidence type="ECO:0000256" key="6">
    <source>
        <dbReference type="ARBA" id="ARBA00023235"/>
    </source>
</evidence>
<feature type="site" description="Could be important to modulate the pK values of the two catalytic cysteine residues" evidence="8">
    <location>
        <position position="165"/>
    </location>
</feature>
<evidence type="ECO:0000256" key="3">
    <source>
        <dbReference type="ARBA" id="ARBA00013080"/>
    </source>
</evidence>
<gene>
    <name evidence="8" type="primary">dapF</name>
    <name evidence="10" type="ORF">NEF87_001617</name>
</gene>
<evidence type="ECO:0000313" key="11">
    <source>
        <dbReference type="Proteomes" id="UP001208689"/>
    </source>
</evidence>
<feature type="binding site" evidence="8">
    <location>
        <begin position="224"/>
        <end position="225"/>
    </location>
    <ligand>
        <name>substrate</name>
    </ligand>
</feature>
<evidence type="ECO:0000256" key="7">
    <source>
        <dbReference type="ARBA" id="ARBA00051712"/>
    </source>
</evidence>
<protein>
    <recommendedName>
        <fullName evidence="3 8">Diaminopimelate epimerase</fullName>
        <shortName evidence="8">DAP epimerase</shortName>
        <ecNumber evidence="3 8">5.1.1.7</ecNumber>
    </recommendedName>
    <alternativeName>
        <fullName evidence="8">PLP-independent amino acid racemase</fullName>
    </alternativeName>
</protein>
<feature type="binding site" evidence="8">
    <location>
        <begin position="79"/>
        <end position="80"/>
    </location>
    <ligand>
        <name>substrate</name>
    </ligand>
</feature>
<comment type="function">
    <text evidence="8">Catalyzes the stereoinversion of LL-2,6-diaminopimelate (L,L-DAP) to meso-diaminopimelate (meso-DAP), a precursor of L-lysine.</text>
</comment>
<dbReference type="PANTHER" id="PTHR31689">
    <property type="entry name" value="DIAMINOPIMELATE EPIMERASE, CHLOROPLASTIC"/>
    <property type="match status" value="1"/>
</dbReference>
<proteinExistence type="inferred from homology"/>
<feature type="binding site" evidence="8">
    <location>
        <position position="196"/>
    </location>
    <ligand>
        <name>substrate</name>
    </ligand>
</feature>
<keyword evidence="8" id="KW-0963">Cytoplasm</keyword>
<feature type="active site" evidence="9">
    <location>
        <position position="78"/>
    </location>
</feature>
<dbReference type="InterPro" id="IPR001653">
    <property type="entry name" value="DAP_epimerase_DapF"/>
</dbReference>
<dbReference type="EC" id="5.1.1.7" evidence="3 8"/>
<keyword evidence="11" id="KW-1185">Reference proteome</keyword>
<feature type="binding site" evidence="8">
    <location>
        <position position="163"/>
    </location>
    <ligand>
        <name>substrate</name>
    </ligand>
</feature>
<evidence type="ECO:0000256" key="4">
    <source>
        <dbReference type="ARBA" id="ARBA00022605"/>
    </source>
</evidence>
<comment type="catalytic activity">
    <reaction evidence="7 8">
        <text>(2S,6S)-2,6-diaminopimelate = meso-2,6-diaminopimelate</text>
        <dbReference type="Rhea" id="RHEA:15393"/>
        <dbReference type="ChEBI" id="CHEBI:57609"/>
        <dbReference type="ChEBI" id="CHEBI:57791"/>
        <dbReference type="EC" id="5.1.1.7"/>
    </reaction>
</comment>
<keyword evidence="6 8" id="KW-0413">Isomerase</keyword>
<feature type="binding site" evidence="8">
    <location>
        <position position="69"/>
    </location>
    <ligand>
        <name>substrate</name>
    </ligand>
</feature>
<feature type="site" description="Could be important to modulate the pK values of the two catalytic cysteine residues" evidence="8">
    <location>
        <position position="214"/>
    </location>
</feature>
<evidence type="ECO:0000313" key="10">
    <source>
        <dbReference type="EMBL" id="UYP45332.1"/>
    </source>
</evidence>
<dbReference type="Pfam" id="PF01678">
    <property type="entry name" value="DAP_epimerase"/>
    <property type="match status" value="2"/>
</dbReference>
<feature type="active site" description="Proton acceptor" evidence="8">
    <location>
        <position position="223"/>
    </location>
</feature>
<feature type="active site" description="Proton donor" evidence="8">
    <location>
        <position position="78"/>
    </location>
</feature>
<keyword evidence="5 8" id="KW-0457">Lysine biosynthesis</keyword>
<keyword evidence="4 8" id="KW-0028">Amino-acid biosynthesis</keyword>
<organism evidence="10 11">
    <name type="scientific">Candidatus Lokiarchaeum ossiferum</name>
    <dbReference type="NCBI Taxonomy" id="2951803"/>
    <lineage>
        <taxon>Archaea</taxon>
        <taxon>Promethearchaeati</taxon>
        <taxon>Promethearchaeota</taxon>
        <taxon>Promethearchaeia</taxon>
        <taxon>Promethearchaeales</taxon>
        <taxon>Promethearchaeaceae</taxon>
        <taxon>Candidatus Lokiarchaeum</taxon>
    </lineage>
</organism>
<evidence type="ECO:0000256" key="9">
    <source>
        <dbReference type="PROSITE-ProRule" id="PRU10125"/>
    </source>
</evidence>
<dbReference type="NCBIfam" id="TIGR00652">
    <property type="entry name" value="DapF"/>
    <property type="match status" value="1"/>
</dbReference>
<dbReference type="HAMAP" id="MF_00197">
    <property type="entry name" value="DAP_epimerase"/>
    <property type="match status" value="1"/>
</dbReference>
<evidence type="ECO:0000256" key="1">
    <source>
        <dbReference type="ARBA" id="ARBA00005196"/>
    </source>
</evidence>
<evidence type="ECO:0000256" key="2">
    <source>
        <dbReference type="ARBA" id="ARBA00010219"/>
    </source>
</evidence>
<dbReference type="InterPro" id="IPR018510">
    <property type="entry name" value="DAP_epimerase_AS"/>
</dbReference>